<evidence type="ECO:0000313" key="1">
    <source>
        <dbReference type="EMBL" id="PNL61597.1"/>
    </source>
</evidence>
<name>A0AAX0WTF0_9GAMM</name>
<dbReference type="EMBL" id="NBTX02000004">
    <property type="protein sequence ID" value="PNL61597.1"/>
    <property type="molecule type" value="Genomic_DNA"/>
</dbReference>
<dbReference type="Proteomes" id="UP000192511">
    <property type="component" value="Unassembled WGS sequence"/>
</dbReference>
<proteinExistence type="predicted"/>
<accession>A0AAX0WTF0</accession>
<dbReference type="GeneID" id="98066090"/>
<keyword evidence="2" id="KW-1185">Reference proteome</keyword>
<gene>
    <name evidence="1" type="ORF">A6J39_010455</name>
</gene>
<reference evidence="1" key="1">
    <citation type="submission" date="2017-12" db="EMBL/GenBank/DDBJ databases">
        <title>FDA dAtabase for Regulatory Grade micrObial Sequences (FDA-ARGOS): Supporting development and validation of Infectious Disease Dx tests.</title>
        <authorList>
            <person name="Kerrigan L."/>
            <person name="Tallon L.J."/>
            <person name="Sadzewicz L."/>
            <person name="Sengamalay N."/>
            <person name="Ott S."/>
            <person name="Godinez A."/>
            <person name="Nagaraj S."/>
            <person name="Vavikolanu K."/>
            <person name="Vyas G."/>
            <person name="Nadendla S."/>
            <person name="Aluvathingal J."/>
            <person name="Sichtig H."/>
        </authorList>
    </citation>
    <scope>NUCLEOTIDE SEQUENCE [LARGE SCALE GENOMIC DNA]</scope>
    <source>
        <strain evidence="1">FDAARGOS_200</strain>
    </source>
</reference>
<organism evidence="1 2">
    <name type="scientific">Legionella anisa</name>
    <dbReference type="NCBI Taxonomy" id="28082"/>
    <lineage>
        <taxon>Bacteria</taxon>
        <taxon>Pseudomonadati</taxon>
        <taxon>Pseudomonadota</taxon>
        <taxon>Gammaproteobacteria</taxon>
        <taxon>Legionellales</taxon>
        <taxon>Legionellaceae</taxon>
        <taxon>Legionella</taxon>
    </lineage>
</organism>
<dbReference type="RefSeq" id="WP_058388358.1">
    <property type="nucleotide sequence ID" value="NZ_CAAAHR010000007.1"/>
</dbReference>
<comment type="caution">
    <text evidence="1">The sequence shown here is derived from an EMBL/GenBank/DDBJ whole genome shotgun (WGS) entry which is preliminary data.</text>
</comment>
<dbReference type="AlphaFoldDB" id="A0AAX0WTF0"/>
<evidence type="ECO:0000313" key="2">
    <source>
        <dbReference type="Proteomes" id="UP000192511"/>
    </source>
</evidence>
<sequence length="340" mass="38602">MDDAFGDPNIIDDIQGSLSVDKAVLPAESDSQHGISWEDYCDTDYNQIDKEFQEYENIPEFYEANHDEKESSSNARNRDIEPVDSWAGAKFLLTPVTFIANFAATQFTALKNAVSSRSDTEHSRQAEDISELDKLASPKKIMASLSREGRTGSEKPFTTQDELFDEVGVSPGEEGICSPMVNLYFEEQLGYRDSSYREGDPKHIYEEAIKEKQHQIDLIHKGKDGVHAVFVDHNIPYDRKTVKASESESEKKVEALLKDYDQMLVTYPVVREDGEMDRHQIYVEKVDDARCVRFDVNKQGGVDEMSCKMFYQKLAKKIAKAHDDNTDNEEEVVVAGIKKK</sequence>
<protein>
    <submittedName>
        <fullName evidence="1">Uncharacterized protein</fullName>
    </submittedName>
</protein>